<evidence type="ECO:0000256" key="1">
    <source>
        <dbReference type="ARBA" id="ARBA00004613"/>
    </source>
</evidence>
<dbReference type="PROSITE" id="PS51996">
    <property type="entry name" value="TR_MART"/>
    <property type="match status" value="1"/>
</dbReference>
<dbReference type="InterPro" id="IPR003540">
    <property type="entry name" value="ADP-ribosyltransferase"/>
</dbReference>
<protein>
    <recommendedName>
        <fullName evidence="5">LXG domain-containing protein</fullName>
    </recommendedName>
</protein>
<dbReference type="Proteomes" id="UP000682403">
    <property type="component" value="Unassembled WGS sequence"/>
</dbReference>
<dbReference type="Pfam" id="PF03496">
    <property type="entry name" value="ADPrib_exo_Tox"/>
    <property type="match status" value="1"/>
</dbReference>
<keyword evidence="7" id="KW-1185">Reference proteome</keyword>
<name>A0ABS5LIU6_9BACI</name>
<reference evidence="6 7" key="1">
    <citation type="submission" date="2021-04" db="EMBL/GenBank/DDBJ databases">
        <title>Metabacillus sp. strain KIGAM252 whole genome sequence.</title>
        <authorList>
            <person name="Seo M.-J."/>
            <person name="Cho E.-S."/>
            <person name="Hwang C.Y."/>
            <person name="Yoon D.J."/>
        </authorList>
    </citation>
    <scope>NUCLEOTIDE SEQUENCE [LARGE SCALE GENOMIC DNA]</scope>
    <source>
        <strain evidence="6 7">KIGAM252</strain>
    </source>
</reference>
<dbReference type="PANTHER" id="PTHR34976">
    <property type="entry name" value="RIBONUCLEASE YQCG-RELATED"/>
    <property type="match status" value="1"/>
</dbReference>
<dbReference type="PANTHER" id="PTHR34976:SF2">
    <property type="entry name" value="TYPE VII SECRETION SYSTEM PROTEIN ESSD"/>
    <property type="match status" value="1"/>
</dbReference>
<dbReference type="InterPro" id="IPR027797">
    <property type="entry name" value="PT-TG_dom"/>
</dbReference>
<evidence type="ECO:0000313" key="7">
    <source>
        <dbReference type="Proteomes" id="UP000682403"/>
    </source>
</evidence>
<dbReference type="InterPro" id="IPR051768">
    <property type="entry name" value="Bact_secretion_toxin"/>
</dbReference>
<organism evidence="6 7">
    <name type="scientific">Metabacillus flavus</name>
    <dbReference type="NCBI Taxonomy" id="2823519"/>
    <lineage>
        <taxon>Bacteria</taxon>
        <taxon>Bacillati</taxon>
        <taxon>Bacillota</taxon>
        <taxon>Bacilli</taxon>
        <taxon>Bacillales</taxon>
        <taxon>Bacillaceae</taxon>
        <taxon>Metabacillus</taxon>
    </lineage>
</organism>
<dbReference type="Pfam" id="PF04740">
    <property type="entry name" value="LXG"/>
    <property type="match status" value="1"/>
</dbReference>
<evidence type="ECO:0000256" key="3">
    <source>
        <dbReference type="ARBA" id="ARBA00034117"/>
    </source>
</evidence>
<evidence type="ECO:0000256" key="4">
    <source>
        <dbReference type="SAM" id="Coils"/>
    </source>
</evidence>
<dbReference type="EMBL" id="JAGVRK010000001">
    <property type="protein sequence ID" value="MBS2970665.1"/>
    <property type="molecule type" value="Genomic_DNA"/>
</dbReference>
<evidence type="ECO:0000313" key="6">
    <source>
        <dbReference type="EMBL" id="MBS2970665.1"/>
    </source>
</evidence>
<proteinExistence type="inferred from homology"/>
<feature type="coiled-coil region" evidence="4">
    <location>
        <begin position="14"/>
        <end position="41"/>
    </location>
</feature>
<sequence length="721" mass="79965">MGKVYDSSRLFTAIDARINQYKMLNGKLDSLEKKFQALVDNAEFQGKGADNIKAFYQAQIDLTGDWKKLIEHLLAFYQAVPGYAGDANLSDDSRVVLPFLEEQLETGSKNSQSLVDSQHSELKAILSSIEDIISLTPFSKESFETNRHKADKKRTETVEALNNLDEGTLIGRYMDSMDAQSAVQLAYIAIMEATSKGGTIQPINFNVKAYQANAIQDVRKTVSNKVKTFKDQEAKAKQIRKEIAAEKARIEAEKNKEWYEKAWDGVKTFTGEFSGYYDYKRATEGVDPVTGKKLSASERIAAGAMAAAGFIPVVGWAGRAVKGGSAIYKTAKGINGMNHALNAYQGTKAMDMLYKTEKGIYGLYIANSAWEFGSGKDMFGNQLTEEQRQQALLNGLTMGLVGGGAHFIDKGGLQKLGSKFPYSTNYVKDKLAKADESLKQIGSKVGYKIQDVFRPGPSLANKFMVDMQKSIKQVGNKLVNTPVPVKLRVMNAEANGVKIPLVNVEKKPISDILTKFSSNSSGGRGTESLPRENKQTIRTLNEAHEWGEKYYSDWLHNLPEREIAALKQYTGSDFSIINKYLRGFDDSLHGIDPGIIQDLSSSLYKAQVPHDINVFRGTDLGPLDDIINLNDMGKIITEDLIGKTFIDYGFMSTSIAKESSFQHLPVSWEINVPKGANGAYIGQISQFPHEAELLLQARQEMVIREAFLDNDDKLHIKLDFK</sequence>
<evidence type="ECO:0000259" key="5">
    <source>
        <dbReference type="PROSITE" id="PS51756"/>
    </source>
</evidence>
<evidence type="ECO:0000256" key="2">
    <source>
        <dbReference type="ARBA" id="ARBA00022525"/>
    </source>
</evidence>
<dbReference type="InterPro" id="IPR016013">
    <property type="entry name" value="Binary_toxinA_clost-typ"/>
</dbReference>
<comment type="similarity">
    <text evidence="3">In the N-terminal section; belongs to the LXG family.</text>
</comment>
<dbReference type="Pfam" id="PF14449">
    <property type="entry name" value="PT-TG"/>
    <property type="match status" value="1"/>
</dbReference>
<keyword evidence="4" id="KW-0175">Coiled coil</keyword>
<accession>A0ABS5LIU6</accession>
<keyword evidence="2" id="KW-0964">Secreted</keyword>
<dbReference type="RefSeq" id="WP_211561228.1">
    <property type="nucleotide sequence ID" value="NZ_JAGVRK010000001.1"/>
</dbReference>
<dbReference type="Gene3D" id="3.90.176.10">
    <property type="entry name" value="Toxin ADP-ribosyltransferase, Chain A, domain 1"/>
    <property type="match status" value="1"/>
</dbReference>
<dbReference type="PROSITE" id="PS51756">
    <property type="entry name" value="LXG"/>
    <property type="match status" value="1"/>
</dbReference>
<dbReference type="PRINTS" id="PR01390">
    <property type="entry name" value="BINARYTOXINA"/>
</dbReference>
<gene>
    <name evidence="6" type="ORF">J9317_18130</name>
</gene>
<comment type="caution">
    <text evidence="6">The sequence shown here is derived from an EMBL/GenBank/DDBJ whole genome shotgun (WGS) entry which is preliminary data.</text>
</comment>
<dbReference type="InterPro" id="IPR006829">
    <property type="entry name" value="LXG_dom"/>
</dbReference>
<comment type="subcellular location">
    <subcellularLocation>
        <location evidence="1">Secreted</location>
    </subcellularLocation>
</comment>
<feature type="domain" description="LXG" evidence="5">
    <location>
        <begin position="1"/>
        <end position="236"/>
    </location>
</feature>
<dbReference type="SUPFAM" id="SSF56399">
    <property type="entry name" value="ADP-ribosylation"/>
    <property type="match status" value="1"/>
</dbReference>
<feature type="coiled-coil region" evidence="4">
    <location>
        <begin position="229"/>
        <end position="256"/>
    </location>
</feature>